<dbReference type="Pfam" id="PF22936">
    <property type="entry name" value="Pol_BBD"/>
    <property type="match status" value="1"/>
</dbReference>
<evidence type="ECO:0000313" key="3">
    <source>
        <dbReference type="EMBL" id="KAF4305845.1"/>
    </source>
</evidence>
<accession>A0A8H4N1U5</accession>
<feature type="region of interest" description="Disordered" evidence="1">
    <location>
        <begin position="1"/>
        <end position="54"/>
    </location>
</feature>
<dbReference type="EMBL" id="WWBZ02000040">
    <property type="protein sequence ID" value="KAF4305845.1"/>
    <property type="molecule type" value="Genomic_DNA"/>
</dbReference>
<dbReference type="InterPro" id="IPR054722">
    <property type="entry name" value="PolX-like_BBD"/>
</dbReference>
<reference evidence="3" key="1">
    <citation type="submission" date="2020-04" db="EMBL/GenBank/DDBJ databases">
        <title>Genome Assembly and Annotation of Botryosphaeria dothidea sdau 11-99, a Latent Pathogen of Apple Fruit Ring Rot in China.</title>
        <authorList>
            <person name="Yu C."/>
            <person name="Diao Y."/>
            <person name="Lu Q."/>
            <person name="Zhao J."/>
            <person name="Cui S."/>
            <person name="Peng C."/>
            <person name="He B."/>
            <person name="Liu H."/>
        </authorList>
    </citation>
    <scope>NUCLEOTIDE SEQUENCE [LARGE SCALE GENOMIC DNA]</scope>
    <source>
        <strain evidence="3">Sdau11-99</strain>
    </source>
</reference>
<keyword evidence="4" id="KW-1185">Reference proteome</keyword>
<evidence type="ECO:0000313" key="4">
    <source>
        <dbReference type="Proteomes" id="UP000572817"/>
    </source>
</evidence>
<dbReference type="OrthoDB" id="2663223at2759"/>
<evidence type="ECO:0000259" key="2">
    <source>
        <dbReference type="Pfam" id="PF22936"/>
    </source>
</evidence>
<comment type="caution">
    <text evidence="3">The sequence shown here is derived from an EMBL/GenBank/DDBJ whole genome shotgun (WGS) entry which is preliminary data.</text>
</comment>
<feature type="domain" description="Retrovirus-related Pol polyprotein from transposon TNT 1-94-like beta-barrel" evidence="2">
    <location>
        <begin position="309"/>
        <end position="381"/>
    </location>
</feature>
<dbReference type="Proteomes" id="UP000572817">
    <property type="component" value="Unassembled WGS sequence"/>
</dbReference>
<gene>
    <name evidence="3" type="ORF">GTA08_BOTSDO06540</name>
</gene>
<feature type="compositionally biased region" description="Basic and acidic residues" evidence="1">
    <location>
        <begin position="11"/>
        <end position="23"/>
    </location>
</feature>
<evidence type="ECO:0000256" key="1">
    <source>
        <dbReference type="SAM" id="MobiDB-lite"/>
    </source>
</evidence>
<sequence length="506" mass="57850">MSSSKPIIKARLYDYIDPTKDSRPQQPIAPTKPPLPTGNITDADREEHKWKREDYKEDKKEYDRQMRELNDLLSLIEDSEFILNKLRELEKPPTTQSTKKWLTQWEECVFKARSLSLSDVEGSRGVNAFLKPIMQHDLEYASPILRELRLGTKTLNVSDVIVDYREHARQKQALITNKTHATFAATLRGEEQPQKPPKCLCGLLYWYFQCFYLNPNAPNRPADFKPNKKVQDKILKLMKNDKIKTQVENALKRGTPPTPHTQGNKGKGKEPKPNTLANDNNSNDEQGSIKSFPAVVAQSFATHRDSRPTTYMRKRFIKTRNAGPDDFVICGNTRVPIKSFGNVTVNARNGKKSKVITLRDVAYVPAFMGNLVSISKCNKKDVHMDTKSLRLYKDDTTVVFAHANYHAIKALLTAVTGVEFTNDVVPVHCDTCSRAKAHQLIARDSSPEEARNESFFRVLFDLIQITPAFNQHEWITHIECIKSNYVFTRTHMLKSDYNTLILDILS</sequence>
<protein>
    <submittedName>
        <fullName evidence="3">Integrase catalytic core</fullName>
    </submittedName>
</protein>
<feature type="region of interest" description="Disordered" evidence="1">
    <location>
        <begin position="246"/>
        <end position="288"/>
    </location>
</feature>
<feature type="compositionally biased region" description="Polar residues" evidence="1">
    <location>
        <begin position="275"/>
        <end position="288"/>
    </location>
</feature>
<organism evidence="3 4">
    <name type="scientific">Botryosphaeria dothidea</name>
    <dbReference type="NCBI Taxonomy" id="55169"/>
    <lineage>
        <taxon>Eukaryota</taxon>
        <taxon>Fungi</taxon>
        <taxon>Dikarya</taxon>
        <taxon>Ascomycota</taxon>
        <taxon>Pezizomycotina</taxon>
        <taxon>Dothideomycetes</taxon>
        <taxon>Dothideomycetes incertae sedis</taxon>
        <taxon>Botryosphaeriales</taxon>
        <taxon>Botryosphaeriaceae</taxon>
        <taxon>Botryosphaeria</taxon>
    </lineage>
</organism>
<feature type="compositionally biased region" description="Basic and acidic residues" evidence="1">
    <location>
        <begin position="42"/>
        <end position="54"/>
    </location>
</feature>
<proteinExistence type="predicted"/>
<dbReference type="AlphaFoldDB" id="A0A8H4N1U5"/>
<name>A0A8H4N1U5_9PEZI</name>